<dbReference type="InterPro" id="IPR014305">
    <property type="entry name" value="RNA_pol_sigma-G_actinobac"/>
</dbReference>
<comment type="caution">
    <text evidence="9">The sequence shown here is derived from an EMBL/GenBank/DDBJ whole genome shotgun (WGS) entry which is preliminary data.</text>
</comment>
<dbReference type="InterPro" id="IPR013249">
    <property type="entry name" value="RNA_pol_sigma70_r4_t2"/>
</dbReference>
<dbReference type="InterPro" id="IPR013324">
    <property type="entry name" value="RNA_pol_sigma_r3/r4-like"/>
</dbReference>
<dbReference type="SUPFAM" id="SSF88946">
    <property type="entry name" value="Sigma2 domain of RNA polymerase sigma factors"/>
    <property type="match status" value="1"/>
</dbReference>
<dbReference type="Pfam" id="PF08281">
    <property type="entry name" value="Sigma70_r4_2"/>
    <property type="match status" value="1"/>
</dbReference>
<evidence type="ECO:0000313" key="10">
    <source>
        <dbReference type="Proteomes" id="UP000597444"/>
    </source>
</evidence>
<gene>
    <name evidence="9" type="primary">rpoE_7</name>
    <name evidence="9" type="ORF">KSF_112340</name>
</gene>
<evidence type="ECO:0000256" key="2">
    <source>
        <dbReference type="ARBA" id="ARBA00011344"/>
    </source>
</evidence>
<accession>A0A8J3IUM1</accession>
<dbReference type="Pfam" id="PF04542">
    <property type="entry name" value="Sigma70_r2"/>
    <property type="match status" value="1"/>
</dbReference>
<dbReference type="SUPFAM" id="SSF54427">
    <property type="entry name" value="NTF2-like"/>
    <property type="match status" value="1"/>
</dbReference>
<dbReference type="GO" id="GO:0003677">
    <property type="term" value="F:DNA binding"/>
    <property type="evidence" value="ECO:0007669"/>
    <property type="project" value="InterPro"/>
</dbReference>
<feature type="domain" description="RNA polymerase sigma-70 region 2" evidence="6">
    <location>
        <begin position="37"/>
        <end position="105"/>
    </location>
</feature>
<evidence type="ECO:0000256" key="5">
    <source>
        <dbReference type="ARBA" id="ARBA00023163"/>
    </source>
</evidence>
<dbReference type="NCBIfam" id="NF006089">
    <property type="entry name" value="PRK08241.1"/>
    <property type="match status" value="1"/>
</dbReference>
<dbReference type="GO" id="GO:0016987">
    <property type="term" value="F:sigma factor activity"/>
    <property type="evidence" value="ECO:0007669"/>
    <property type="project" value="UniProtKB-KW"/>
</dbReference>
<feature type="domain" description="SnoaL-like" evidence="8">
    <location>
        <begin position="237"/>
        <end position="329"/>
    </location>
</feature>
<dbReference type="Gene3D" id="3.10.450.50">
    <property type="match status" value="1"/>
</dbReference>
<dbReference type="Gene3D" id="1.10.1740.10">
    <property type="match status" value="1"/>
</dbReference>
<dbReference type="PANTHER" id="PTHR43133">
    <property type="entry name" value="RNA POLYMERASE ECF-TYPE SIGMA FACTO"/>
    <property type="match status" value="1"/>
</dbReference>
<evidence type="ECO:0000256" key="4">
    <source>
        <dbReference type="ARBA" id="ARBA00023082"/>
    </source>
</evidence>
<dbReference type="EMBL" id="BNJK01000004">
    <property type="protein sequence ID" value="GHP01187.1"/>
    <property type="molecule type" value="Genomic_DNA"/>
</dbReference>
<dbReference type="InterPro" id="IPR037401">
    <property type="entry name" value="SnoaL-like"/>
</dbReference>
<dbReference type="InterPro" id="IPR032710">
    <property type="entry name" value="NTF2-like_dom_sf"/>
</dbReference>
<dbReference type="NCBIfam" id="TIGR02937">
    <property type="entry name" value="sigma70-ECF"/>
    <property type="match status" value="1"/>
</dbReference>
<reference evidence="9" key="1">
    <citation type="submission" date="2020-10" db="EMBL/GenBank/DDBJ databases">
        <title>Taxonomic study of unclassified bacteria belonging to the class Ktedonobacteria.</title>
        <authorList>
            <person name="Yabe S."/>
            <person name="Wang C.M."/>
            <person name="Zheng Y."/>
            <person name="Sakai Y."/>
            <person name="Cavaletti L."/>
            <person name="Monciardini P."/>
            <person name="Donadio S."/>
        </authorList>
    </citation>
    <scope>NUCLEOTIDE SEQUENCE</scope>
    <source>
        <strain evidence="9">ID150040</strain>
    </source>
</reference>
<dbReference type="InterPro" id="IPR039425">
    <property type="entry name" value="RNA_pol_sigma-70-like"/>
</dbReference>
<keyword evidence="10" id="KW-1185">Reference proteome</keyword>
<dbReference type="InterPro" id="IPR036388">
    <property type="entry name" value="WH-like_DNA-bd_sf"/>
</dbReference>
<dbReference type="RefSeq" id="WP_236065365.1">
    <property type="nucleotide sequence ID" value="NZ_BNJK01000004.1"/>
</dbReference>
<dbReference type="InterPro" id="IPR007627">
    <property type="entry name" value="RNA_pol_sigma70_r2"/>
</dbReference>
<evidence type="ECO:0000259" key="7">
    <source>
        <dbReference type="Pfam" id="PF08281"/>
    </source>
</evidence>
<dbReference type="CDD" id="cd06171">
    <property type="entry name" value="Sigma70_r4"/>
    <property type="match status" value="1"/>
</dbReference>
<sequence>MTSKQRKKDDLSCKAGHANEDSITGLPVQYDMISLSESYRRELLLHAYRLLGSLHDAEDVVQETMLRAWRHGDTFMDRGPGSLRTWLYTIATNVSLDALKKRSRRTLPTAISPAADPLRPIANPSAEVLWLEPFPNSWLAEAAENPEARYTRQESVSLAFLTALQLLPPRQRAILLLSDVLDWSASEIAHLLEISVSAVKSALHRSRITLEKNYHTEQREKALVRPADAEMKALLLRYLQAWENDDVDELVALLKEDARLSMPPLPSWYWGREAIRAYLLTVIFLSGVQKQWRVYPTRANGQHAFVLYRADEAKGSYRAFGIAVVTFDDLQFPRQIAEVTAFLDPSLVTCFDFPLHLPE</sequence>
<dbReference type="Pfam" id="PF12680">
    <property type="entry name" value="SnoaL_2"/>
    <property type="match status" value="1"/>
</dbReference>
<keyword evidence="4" id="KW-0731">Sigma factor</keyword>
<dbReference type="SUPFAM" id="SSF88659">
    <property type="entry name" value="Sigma3 and sigma4 domains of RNA polymerase sigma factors"/>
    <property type="match status" value="1"/>
</dbReference>
<proteinExistence type="inferred from homology"/>
<dbReference type="InterPro" id="IPR013325">
    <property type="entry name" value="RNA_pol_sigma_r2"/>
</dbReference>
<evidence type="ECO:0000259" key="8">
    <source>
        <dbReference type="Pfam" id="PF12680"/>
    </source>
</evidence>
<dbReference type="PANTHER" id="PTHR43133:SF65">
    <property type="entry name" value="ECF RNA POLYMERASE SIGMA FACTOR SIGG"/>
    <property type="match status" value="1"/>
</dbReference>
<dbReference type="AlphaFoldDB" id="A0A8J3IUM1"/>
<comment type="similarity">
    <text evidence="1">Belongs to the sigma-70 factor family. ECF subfamily.</text>
</comment>
<organism evidence="9 10">
    <name type="scientific">Reticulibacter mediterranei</name>
    <dbReference type="NCBI Taxonomy" id="2778369"/>
    <lineage>
        <taxon>Bacteria</taxon>
        <taxon>Bacillati</taxon>
        <taxon>Chloroflexota</taxon>
        <taxon>Ktedonobacteria</taxon>
        <taxon>Ktedonobacterales</taxon>
        <taxon>Reticulibacteraceae</taxon>
        <taxon>Reticulibacter</taxon>
    </lineage>
</organism>
<keyword evidence="5" id="KW-0804">Transcription</keyword>
<name>A0A8J3IUM1_9CHLR</name>
<evidence type="ECO:0000256" key="3">
    <source>
        <dbReference type="ARBA" id="ARBA00023015"/>
    </source>
</evidence>
<feature type="domain" description="RNA polymerase sigma factor 70 region 4 type 2" evidence="7">
    <location>
        <begin position="158"/>
        <end position="209"/>
    </location>
</feature>
<protein>
    <submittedName>
        <fullName evidence="9">RNA polymerase sigma factor</fullName>
    </submittedName>
</protein>
<evidence type="ECO:0000256" key="1">
    <source>
        <dbReference type="ARBA" id="ARBA00010641"/>
    </source>
</evidence>
<evidence type="ECO:0000259" key="6">
    <source>
        <dbReference type="Pfam" id="PF04542"/>
    </source>
</evidence>
<dbReference type="InterPro" id="IPR014284">
    <property type="entry name" value="RNA_pol_sigma-70_dom"/>
</dbReference>
<evidence type="ECO:0000313" key="9">
    <source>
        <dbReference type="EMBL" id="GHP01187.1"/>
    </source>
</evidence>
<comment type="subunit">
    <text evidence="2">Interacts transiently with the RNA polymerase catalytic core formed by RpoA, RpoB, RpoC and RpoZ (2 alpha, 1 beta, 1 beta' and 1 omega subunit) to form the RNA polymerase holoenzyme that can initiate transcription.</text>
</comment>
<dbReference type="GO" id="GO:0006352">
    <property type="term" value="P:DNA-templated transcription initiation"/>
    <property type="evidence" value="ECO:0007669"/>
    <property type="project" value="InterPro"/>
</dbReference>
<dbReference type="NCBIfam" id="TIGR02960">
    <property type="entry name" value="SigX5"/>
    <property type="match status" value="1"/>
</dbReference>
<dbReference type="Proteomes" id="UP000597444">
    <property type="component" value="Unassembled WGS sequence"/>
</dbReference>
<dbReference type="Gene3D" id="1.10.10.10">
    <property type="entry name" value="Winged helix-like DNA-binding domain superfamily/Winged helix DNA-binding domain"/>
    <property type="match status" value="1"/>
</dbReference>
<keyword evidence="3" id="KW-0805">Transcription regulation</keyword>